<keyword evidence="3" id="KW-1185">Reference proteome</keyword>
<sequence length="55" mass="6047">MVKRKAERGAALKNNKTPIKNLAESEFATEYSSGEETAKHANRNSKQGRKGKNNG</sequence>
<feature type="compositionally biased region" description="Basic residues" evidence="1">
    <location>
        <begin position="40"/>
        <end position="55"/>
    </location>
</feature>
<accession>A0A0Q3TLI8</accession>
<comment type="caution">
    <text evidence="2">The sequence shown here is derived from an EMBL/GenBank/DDBJ whole genome shotgun (WGS) entry which is preliminary data.</text>
</comment>
<proteinExistence type="predicted"/>
<dbReference type="RefSeq" id="WP_055740632.1">
    <property type="nucleotide sequence ID" value="NZ_JAAIWL010000010.1"/>
</dbReference>
<name>A0A0Q3TLI8_9BACI</name>
<feature type="region of interest" description="Disordered" evidence="1">
    <location>
        <begin position="1"/>
        <end position="55"/>
    </location>
</feature>
<reference evidence="2 3" key="1">
    <citation type="submission" date="2015-09" db="EMBL/GenBank/DDBJ databases">
        <title>Genome sequencing project for genomic taxonomy and phylogenomics of Bacillus-like bacteria.</title>
        <authorList>
            <person name="Liu B."/>
            <person name="Wang J."/>
            <person name="Zhu Y."/>
            <person name="Liu G."/>
            <person name="Chen Q."/>
            <person name="Chen Z."/>
            <person name="Lan J."/>
            <person name="Che J."/>
            <person name="Ge C."/>
            <person name="Shi H."/>
            <person name="Pan Z."/>
            <person name="Liu X."/>
        </authorList>
    </citation>
    <scope>NUCLEOTIDE SEQUENCE [LARGE SCALE GENOMIC DNA]</scope>
    <source>
        <strain evidence="2 3">LMG 18435</strain>
    </source>
</reference>
<evidence type="ECO:0000313" key="2">
    <source>
        <dbReference type="EMBL" id="KQL54848.1"/>
    </source>
</evidence>
<organism evidence="2 3">
    <name type="scientific">Heyndrickxia shackletonii</name>
    <dbReference type="NCBI Taxonomy" id="157838"/>
    <lineage>
        <taxon>Bacteria</taxon>
        <taxon>Bacillati</taxon>
        <taxon>Bacillota</taxon>
        <taxon>Bacilli</taxon>
        <taxon>Bacillales</taxon>
        <taxon>Bacillaceae</taxon>
        <taxon>Heyndrickxia</taxon>
    </lineage>
</organism>
<evidence type="ECO:0000256" key="1">
    <source>
        <dbReference type="SAM" id="MobiDB-lite"/>
    </source>
</evidence>
<protein>
    <submittedName>
        <fullName evidence="2">Transcriptional regulator</fullName>
    </submittedName>
</protein>
<evidence type="ECO:0000313" key="3">
    <source>
        <dbReference type="Proteomes" id="UP000051888"/>
    </source>
</evidence>
<gene>
    <name evidence="2" type="ORF">AN964_15915</name>
</gene>
<dbReference type="Proteomes" id="UP000051888">
    <property type="component" value="Unassembled WGS sequence"/>
</dbReference>
<dbReference type="PATRIC" id="fig|157838.3.peg.3514"/>
<dbReference type="EMBL" id="LJJC01000004">
    <property type="protein sequence ID" value="KQL54848.1"/>
    <property type="molecule type" value="Genomic_DNA"/>
</dbReference>
<dbReference type="AlphaFoldDB" id="A0A0Q3TLI8"/>